<dbReference type="GO" id="GO:0008270">
    <property type="term" value="F:zinc ion binding"/>
    <property type="evidence" value="ECO:0007669"/>
    <property type="project" value="UniProtKB-UniRule"/>
</dbReference>
<dbReference type="InterPro" id="IPR055194">
    <property type="entry name" value="UBR1-like_WH"/>
</dbReference>
<comment type="catalytic activity">
    <reaction evidence="1 9">
        <text>S-ubiquitinyl-[E2 ubiquitin-conjugating enzyme]-L-cysteine + [acceptor protein]-L-lysine = [E2 ubiquitin-conjugating enzyme]-L-cysteine + N(6)-ubiquitinyl-[acceptor protein]-L-lysine.</text>
        <dbReference type="EC" id="2.3.2.27"/>
    </reaction>
</comment>
<comment type="similarity">
    <text evidence="7 9">Belongs to the E3 ubiquitin-protein ligase UBR1-like family.</text>
</comment>
<feature type="transmembrane region" description="Helical" evidence="11">
    <location>
        <begin position="878"/>
        <end position="896"/>
    </location>
</feature>
<dbReference type="InterPro" id="IPR039164">
    <property type="entry name" value="UBR1-like"/>
</dbReference>
<dbReference type="Proteomes" id="UP000314980">
    <property type="component" value="Unassembled WGS sequence"/>
</dbReference>
<keyword evidence="3 9" id="KW-0479">Metal-binding</keyword>
<dbReference type="InterPro" id="IPR036390">
    <property type="entry name" value="WH_DNA-bd_sf"/>
</dbReference>
<keyword evidence="2 9" id="KW-0808">Transferase</keyword>
<dbReference type="CDD" id="cd19678">
    <property type="entry name" value="UBR-box_UBR1"/>
    <property type="match status" value="1"/>
</dbReference>
<protein>
    <recommendedName>
        <fullName evidence="9">E3 ubiquitin-protein ligase</fullName>
        <ecNumber evidence="9">2.3.2.27</ecNumber>
    </recommendedName>
</protein>
<evidence type="ECO:0000256" key="11">
    <source>
        <dbReference type="SAM" id="Phobius"/>
    </source>
</evidence>
<dbReference type="GO" id="GO:0061630">
    <property type="term" value="F:ubiquitin protein ligase activity"/>
    <property type="evidence" value="ECO:0007669"/>
    <property type="project" value="UniProtKB-UniRule"/>
</dbReference>
<evidence type="ECO:0000256" key="6">
    <source>
        <dbReference type="ARBA" id="ARBA00022833"/>
    </source>
</evidence>
<keyword evidence="11" id="KW-0812">Transmembrane</keyword>
<dbReference type="PROSITE" id="PS51157">
    <property type="entry name" value="ZF_UBR"/>
    <property type="match status" value="1"/>
</dbReference>
<reference evidence="14" key="1">
    <citation type="submission" date="2015-09" db="EMBL/GenBank/DDBJ databases">
        <authorList>
            <person name="Sai Rama Sridatta P."/>
        </authorList>
    </citation>
    <scope>NUCLEOTIDE SEQUENCE [LARGE SCALE GENOMIC DNA]</scope>
</reference>
<dbReference type="GO" id="GO:0005737">
    <property type="term" value="C:cytoplasm"/>
    <property type="evidence" value="ECO:0007669"/>
    <property type="project" value="TreeGrafter"/>
</dbReference>
<dbReference type="InterPro" id="IPR047507">
    <property type="entry name" value="UBR-box_UBR1"/>
</dbReference>
<feature type="region of interest" description="Disordered" evidence="10">
    <location>
        <begin position="731"/>
        <end position="752"/>
    </location>
</feature>
<evidence type="ECO:0000256" key="5">
    <source>
        <dbReference type="ARBA" id="ARBA00022786"/>
    </source>
</evidence>
<dbReference type="GO" id="GO:0000151">
    <property type="term" value="C:ubiquitin ligase complex"/>
    <property type="evidence" value="ECO:0007669"/>
    <property type="project" value="TreeGrafter"/>
</dbReference>
<feature type="zinc finger region" description="UBR-type" evidence="8">
    <location>
        <begin position="105"/>
        <end position="176"/>
    </location>
</feature>
<organism evidence="13 14">
    <name type="scientific">Lates calcarifer</name>
    <name type="common">Barramundi</name>
    <name type="synonym">Holocentrus calcarifer</name>
    <dbReference type="NCBI Taxonomy" id="8187"/>
    <lineage>
        <taxon>Eukaryota</taxon>
        <taxon>Metazoa</taxon>
        <taxon>Chordata</taxon>
        <taxon>Craniata</taxon>
        <taxon>Vertebrata</taxon>
        <taxon>Euteleostomi</taxon>
        <taxon>Actinopterygii</taxon>
        <taxon>Neopterygii</taxon>
        <taxon>Teleostei</taxon>
        <taxon>Neoteleostei</taxon>
        <taxon>Acanthomorphata</taxon>
        <taxon>Carangaria</taxon>
        <taxon>Carangaria incertae sedis</taxon>
        <taxon>Centropomidae</taxon>
        <taxon>Lates</taxon>
    </lineage>
</organism>
<keyword evidence="4 9" id="KW-0863">Zinc-finger</keyword>
<dbReference type="GO" id="GO:0016567">
    <property type="term" value="P:protein ubiquitination"/>
    <property type="evidence" value="ECO:0007669"/>
    <property type="project" value="UniProtKB-UniRule"/>
</dbReference>
<dbReference type="GeneTree" id="ENSGT00950000183075"/>
<dbReference type="InterPro" id="IPR044046">
    <property type="entry name" value="E3_ligase_UBR-like_C"/>
</dbReference>
<evidence type="ECO:0000259" key="12">
    <source>
        <dbReference type="PROSITE" id="PS51157"/>
    </source>
</evidence>
<dbReference type="SMART" id="SM00396">
    <property type="entry name" value="ZnF_UBR1"/>
    <property type="match status" value="1"/>
</dbReference>
<dbReference type="PANTHER" id="PTHR21497:SF27">
    <property type="entry name" value="E3 UBIQUITIN-PROTEIN LIGASE UBR1"/>
    <property type="match status" value="1"/>
</dbReference>
<keyword evidence="14" id="KW-1185">Reference proteome</keyword>
<dbReference type="InterPro" id="IPR003126">
    <property type="entry name" value="Znf_UBR"/>
</dbReference>
<dbReference type="FunFam" id="2.10.110.30:FF:000001">
    <property type="entry name" value="E3 ubiquitin-protein ligase UBR2 isoform 1"/>
    <property type="match status" value="1"/>
</dbReference>
<keyword evidence="6 9" id="KW-0862">Zinc</keyword>
<dbReference type="Pfam" id="PF02207">
    <property type="entry name" value="zf-UBR"/>
    <property type="match status" value="1"/>
</dbReference>
<reference evidence="13" key="2">
    <citation type="submission" date="2025-08" db="UniProtKB">
        <authorList>
            <consortium name="Ensembl"/>
        </authorList>
    </citation>
    <scope>IDENTIFICATION</scope>
</reference>
<dbReference type="Ensembl" id="ENSLCAT00010048689.1">
    <property type="protein sequence ID" value="ENSLCAP00010047514.1"/>
    <property type="gene ID" value="ENSLCAG00010021494.1"/>
</dbReference>
<evidence type="ECO:0000313" key="13">
    <source>
        <dbReference type="Ensembl" id="ENSLCAP00010047514.1"/>
    </source>
</evidence>
<keyword evidence="11" id="KW-1133">Transmembrane helix</keyword>
<evidence type="ECO:0000313" key="14">
    <source>
        <dbReference type="Proteomes" id="UP000314980"/>
    </source>
</evidence>
<evidence type="ECO:0000256" key="1">
    <source>
        <dbReference type="ARBA" id="ARBA00000900"/>
    </source>
</evidence>
<gene>
    <name evidence="13" type="primary">UBR1</name>
</gene>
<comment type="pathway">
    <text evidence="9">Protein modification; protein ubiquitination.</text>
</comment>
<sequence>MVNLLLLYLNLFTSILSWLSCTFTHFRFLQTKQREWLDAADSRAELLHYLKEQVPQIFCLKKESNPQEEEELTQSRLLHPLECFLFGEDPQEGLEKLKHSSTSSQLCGRVFKEGETVYSCRDCAIDPTCVLCMDCFQDSVHKSHRYKMHASSGGGFCDCGDVEAWKIGPCCSKHDPGPELYERAEKLFRVLLRYVTDFLVWEETFELPAELQPRYGPPLRVEILHAAVMAHQTFALRLGAWFQKIISYSVGFRQAFCQVALEPNTDRDHPCLISTLMLHDARMYKGARKIVHELIFCSMLMETEFKRLFAIEFTKHYKQLQKDFINDDHERSISITALSVQIFTVPTLARQLIEEGNVIKVVVDTVMELLHEHLDETNRFYFQGYNSDKFSRIQVIFHDLRWITDLRRQFLEGFKVFLGLLKCMQGMEEVKRQFGQHIAVEPEWEAGFSLQIQLRHILAMFQDWCSSDDEILLLAFKECHEILMQCNNQPFHREATDYYMCKNILHVRPYKVSQEPVSIHLPISRLLAGMKSYDYTQLAEYPLRCVVLAAQVSAEMWRRNGLSLVSQVYYYQDVKCRDEMYDKDILMLQVGAASKMDPNHFLMLILLRFELFDFFNGNCSSKDQWNRLTEEMLYLLIVIVGERYVPGISQVTKEDVTMREVIHLLCIEPMAHSSLVKGLPENESHETGLETVIAKVATFKKPGVSGHGLYEVKKERLVEFNPFFYHYSRSQHSKAEESQKKRRTQEGNDKALRPPVPPAFCPGFSNIVRLLCCDIIIHILRRVLLRAAEDRATLWTEAMIQRALHLIGQALLEEKTQLEDSSVEEVTFDFSLKARIGSEQSKSVFLLLSKIKALPSLEAQKDMVKWVLQVGYFCHIHIYIYIYICVCVCVCVYIYTDKEKAERKRKAEAAKLHRQKIMAQMSAMQKNFIESNKMLYENMPDSGMQGEPVATTESCAMEQRELCVAIGPHRGSTPPEREVLTCILCQEEQEVVAQAPAMVLTACVQRSTVLTQCRGKIPTNRADGSGTSYPLFMPPELAVGTHTGSCGHVMHATCWQKYFEAVQNTTRNRLHAELIIDLENGEYLCPLCKSLCNTVVPLIPLEPLTFNYQSLRIMFSDSIAEMLVVCATTVHRVGLQTAPNELCPRVPLMAWNTCAFTIQAIENILQEEDKSLFGSLQNRQPSAVSSAYNHLHILHLVTMAHMLQILLSSTGTNKKQYYYYFLNYSVAERVKRGIEPFLRCAALFFNCLTGVHPPEELFVTSQGQMEALCSYLALPSNVFHPERQNPDSQVDFDFLLIQSCFYFVIKASPYSSSLNSFCRYPRRRNRLIDLPEDYSALLNQASHFQCPKSTDDERKHPTLCLFCGTMLCSQSSCCLSQLDGEDVGACTAHAATCGAGVGMFLRIRECEIVLMASKTRGSTYPAPYLDDYGETDPHLGRGNPLHLCPERYRKLNQLWQQHCILEEIARSLEVVNVMFAFEWQML</sequence>
<dbReference type="EC" id="2.3.2.27" evidence="9"/>
<dbReference type="Pfam" id="PF18995">
    <property type="entry name" value="PRT6_C"/>
    <property type="match status" value="1"/>
</dbReference>
<dbReference type="PANTHER" id="PTHR21497">
    <property type="entry name" value="UBIQUITIN LIGASE E3 ALPHA-RELATED"/>
    <property type="match status" value="1"/>
</dbReference>
<evidence type="ECO:0000256" key="10">
    <source>
        <dbReference type="SAM" id="MobiDB-lite"/>
    </source>
</evidence>
<dbReference type="SUPFAM" id="SSF46785">
    <property type="entry name" value="Winged helix' DNA-binding domain"/>
    <property type="match status" value="1"/>
</dbReference>
<keyword evidence="11" id="KW-0472">Membrane</keyword>
<evidence type="ECO:0000256" key="3">
    <source>
        <dbReference type="ARBA" id="ARBA00022723"/>
    </source>
</evidence>
<keyword evidence="5 9" id="KW-0833">Ubl conjugation pathway</keyword>
<feature type="domain" description="UBR-type" evidence="12">
    <location>
        <begin position="105"/>
        <end position="176"/>
    </location>
</feature>
<evidence type="ECO:0000256" key="4">
    <source>
        <dbReference type="ARBA" id="ARBA00022771"/>
    </source>
</evidence>
<comment type="function">
    <text evidence="9">Ubiquitin ligase protein which is a component of the N-end rule pathway. Recognizes and binds to proteins bearing specific N-terminal residues that are destabilizing according to the N-end rule, leading to their ubiquitination and subsequent degradation.</text>
</comment>
<name>A0A4W6FAF2_LATCA</name>
<reference evidence="13" key="3">
    <citation type="submission" date="2025-09" db="UniProtKB">
        <authorList>
            <consortium name="Ensembl"/>
        </authorList>
    </citation>
    <scope>IDENTIFICATION</scope>
</reference>
<dbReference type="Pfam" id="PF22960">
    <property type="entry name" value="WHD_UBR1"/>
    <property type="match status" value="1"/>
</dbReference>
<dbReference type="GO" id="GO:0071596">
    <property type="term" value="P:ubiquitin-dependent protein catabolic process via the N-end rule pathway"/>
    <property type="evidence" value="ECO:0007669"/>
    <property type="project" value="UniProtKB-UniRule"/>
</dbReference>
<accession>A0A4W6FAF2</accession>
<evidence type="ECO:0000256" key="9">
    <source>
        <dbReference type="RuleBase" id="RU366018"/>
    </source>
</evidence>
<evidence type="ECO:0000256" key="2">
    <source>
        <dbReference type="ARBA" id="ARBA00022679"/>
    </source>
</evidence>
<dbReference type="Gene3D" id="2.10.110.30">
    <property type="match status" value="1"/>
</dbReference>
<proteinExistence type="inferred from homology"/>
<evidence type="ECO:0000256" key="8">
    <source>
        <dbReference type="PROSITE-ProRule" id="PRU00508"/>
    </source>
</evidence>
<feature type="compositionally biased region" description="Basic and acidic residues" evidence="10">
    <location>
        <begin position="733"/>
        <end position="752"/>
    </location>
</feature>
<evidence type="ECO:0000256" key="7">
    <source>
        <dbReference type="ARBA" id="ARBA00046341"/>
    </source>
</evidence>
<dbReference type="UniPathway" id="UPA00143"/>